<organism evidence="1 2">
    <name type="scientific">Durusdinium trenchii</name>
    <dbReference type="NCBI Taxonomy" id="1381693"/>
    <lineage>
        <taxon>Eukaryota</taxon>
        <taxon>Sar</taxon>
        <taxon>Alveolata</taxon>
        <taxon>Dinophyceae</taxon>
        <taxon>Suessiales</taxon>
        <taxon>Symbiodiniaceae</taxon>
        <taxon>Durusdinium</taxon>
    </lineage>
</organism>
<gene>
    <name evidence="1" type="ORF">CCMP2556_LOCUS13015</name>
</gene>
<reference evidence="1 2" key="1">
    <citation type="submission" date="2024-02" db="EMBL/GenBank/DDBJ databases">
        <authorList>
            <person name="Chen Y."/>
            <person name="Shah S."/>
            <person name="Dougan E. K."/>
            <person name="Thang M."/>
            <person name="Chan C."/>
        </authorList>
    </citation>
    <scope>NUCLEOTIDE SEQUENCE [LARGE SCALE GENOMIC DNA]</scope>
</reference>
<dbReference type="Proteomes" id="UP001642484">
    <property type="component" value="Unassembled WGS sequence"/>
</dbReference>
<keyword evidence="2" id="KW-1185">Reference proteome</keyword>
<protein>
    <submittedName>
        <fullName evidence="1">Uncharacterized protein</fullName>
    </submittedName>
</protein>
<evidence type="ECO:0000313" key="2">
    <source>
        <dbReference type="Proteomes" id="UP001642484"/>
    </source>
</evidence>
<evidence type="ECO:0000313" key="1">
    <source>
        <dbReference type="EMBL" id="CAK9017828.1"/>
    </source>
</evidence>
<sequence>MACGSGFRASTPGEPVKVPLLEVYRPRTSAPPRLRAKRGALGTGCLGARVHPWPAECTVHALQRSWNALCLTGMGLCTLAEKVLKDFLGEITWA</sequence>
<proteinExistence type="predicted"/>
<accession>A0ABP0JTW5</accession>
<dbReference type="EMBL" id="CAXAMN010006513">
    <property type="protein sequence ID" value="CAK9017828.1"/>
    <property type="molecule type" value="Genomic_DNA"/>
</dbReference>
<comment type="caution">
    <text evidence="1">The sequence shown here is derived from an EMBL/GenBank/DDBJ whole genome shotgun (WGS) entry which is preliminary data.</text>
</comment>
<name>A0ABP0JTW5_9DINO</name>